<dbReference type="Pfam" id="PF00089">
    <property type="entry name" value="Trypsin"/>
    <property type="match status" value="1"/>
</dbReference>
<feature type="domain" description="Peptidase S1" evidence="3">
    <location>
        <begin position="23"/>
        <end position="286"/>
    </location>
</feature>
<evidence type="ECO:0000313" key="4">
    <source>
        <dbReference type="EMBL" id="CAK1555039.1"/>
    </source>
</evidence>
<reference evidence="4 5" key="1">
    <citation type="submission" date="2023-11" db="EMBL/GenBank/DDBJ databases">
        <authorList>
            <person name="Okamura Y."/>
        </authorList>
    </citation>
    <scope>NUCLEOTIDE SEQUENCE [LARGE SCALE GENOMIC DNA]</scope>
</reference>
<feature type="chain" id="PRO_5043494482" description="Peptidase S1 domain-containing protein" evidence="2">
    <location>
        <begin position="20"/>
        <end position="477"/>
    </location>
</feature>
<dbReference type="SMART" id="SM00020">
    <property type="entry name" value="Tryp_SPc"/>
    <property type="match status" value="1"/>
</dbReference>
<dbReference type="EMBL" id="CAVLEF010000280">
    <property type="protein sequence ID" value="CAK1555039.1"/>
    <property type="molecule type" value="Genomic_DNA"/>
</dbReference>
<gene>
    <name evidence="4" type="ORF">LNINA_LOCUS13879</name>
</gene>
<dbReference type="AlphaFoldDB" id="A0AAV1K0B5"/>
<protein>
    <recommendedName>
        <fullName evidence="3">Peptidase S1 domain-containing protein</fullName>
    </recommendedName>
</protein>
<dbReference type="InterPro" id="IPR001254">
    <property type="entry name" value="Trypsin_dom"/>
</dbReference>
<accession>A0AAV1K0B5</accession>
<proteinExistence type="predicted"/>
<dbReference type="GO" id="GO:0006508">
    <property type="term" value="P:proteolysis"/>
    <property type="evidence" value="ECO:0007669"/>
    <property type="project" value="InterPro"/>
</dbReference>
<feature type="compositionally biased region" description="Basic and acidic residues" evidence="1">
    <location>
        <begin position="428"/>
        <end position="452"/>
    </location>
</feature>
<dbReference type="Proteomes" id="UP001497472">
    <property type="component" value="Unassembled WGS sequence"/>
</dbReference>
<name>A0AAV1K0B5_9NEOP</name>
<dbReference type="Gene3D" id="2.40.10.10">
    <property type="entry name" value="Trypsin-like serine proteases"/>
    <property type="match status" value="1"/>
</dbReference>
<organism evidence="4 5">
    <name type="scientific">Leptosia nina</name>
    <dbReference type="NCBI Taxonomy" id="320188"/>
    <lineage>
        <taxon>Eukaryota</taxon>
        <taxon>Metazoa</taxon>
        <taxon>Ecdysozoa</taxon>
        <taxon>Arthropoda</taxon>
        <taxon>Hexapoda</taxon>
        <taxon>Insecta</taxon>
        <taxon>Pterygota</taxon>
        <taxon>Neoptera</taxon>
        <taxon>Endopterygota</taxon>
        <taxon>Lepidoptera</taxon>
        <taxon>Glossata</taxon>
        <taxon>Ditrysia</taxon>
        <taxon>Papilionoidea</taxon>
        <taxon>Pieridae</taxon>
        <taxon>Pierinae</taxon>
        <taxon>Leptosia</taxon>
    </lineage>
</organism>
<dbReference type="SUPFAM" id="SSF50494">
    <property type="entry name" value="Trypsin-like serine proteases"/>
    <property type="match status" value="1"/>
</dbReference>
<evidence type="ECO:0000313" key="5">
    <source>
        <dbReference type="Proteomes" id="UP001497472"/>
    </source>
</evidence>
<dbReference type="GO" id="GO:0004252">
    <property type="term" value="F:serine-type endopeptidase activity"/>
    <property type="evidence" value="ECO:0007669"/>
    <property type="project" value="InterPro"/>
</dbReference>
<dbReference type="PROSITE" id="PS50240">
    <property type="entry name" value="TRYPSIN_DOM"/>
    <property type="match status" value="1"/>
</dbReference>
<dbReference type="InterPro" id="IPR043504">
    <property type="entry name" value="Peptidase_S1_PA_chymotrypsin"/>
</dbReference>
<comment type="caution">
    <text evidence="4">The sequence shown here is derived from an EMBL/GenBank/DDBJ whole genome shotgun (WGS) entry which is preliminary data.</text>
</comment>
<feature type="signal peptide" evidence="2">
    <location>
        <begin position="1"/>
        <end position="19"/>
    </location>
</feature>
<feature type="compositionally biased region" description="Low complexity" evidence="1">
    <location>
        <begin position="413"/>
        <end position="426"/>
    </location>
</feature>
<keyword evidence="2" id="KW-0732">Signal</keyword>
<feature type="region of interest" description="Disordered" evidence="1">
    <location>
        <begin position="401"/>
        <end position="458"/>
    </location>
</feature>
<evidence type="ECO:0000256" key="2">
    <source>
        <dbReference type="SAM" id="SignalP"/>
    </source>
</evidence>
<dbReference type="InterPro" id="IPR009003">
    <property type="entry name" value="Peptidase_S1_PA"/>
</dbReference>
<evidence type="ECO:0000256" key="1">
    <source>
        <dbReference type="SAM" id="MobiDB-lite"/>
    </source>
</evidence>
<evidence type="ECO:0000259" key="3">
    <source>
        <dbReference type="PROSITE" id="PS50240"/>
    </source>
</evidence>
<sequence>MLSKSLLLFTLLALADVSSESSATGAGVEIDDKESDTAPYMVILEHSAARARRCSGALVSLRTALSSASCARPDPSRADSSLWALAAALVTSPATVSPATGARRVVRVALAGEGADPDDPALDVALLELDAPFGEGARARPILMATTPGECEAVVDCDAVRLLDDEGARQLRVVSLRRAPALHCAARVPHWVAAGDGQLCLRGETLCESETGGGVLCAGLLCGVLTRTASAGATQRGRRGRCGETHGALAVARRRRFLRCAHTQRLCGRGECKSLCTEIWLDSDEDPTSAGIAVVAVASSTPSFTFLTLFAGHLNVDFNTRTIVTVGSVTHANRLRVGEANSTTVPPSAATRATPSPTRTAASVILYYPRLSADFEPNRADFKAGEYGDNAADYGAQADEMAATRPPTPVAPASPTRSRTPSPIRSEPNAERSALRDDWLDVPAKPHSDNPKKSSKKSKAVITLFEKTTLVVLILVL</sequence>
<keyword evidence="5" id="KW-1185">Reference proteome</keyword>